<dbReference type="Gene3D" id="2.30.40.10">
    <property type="entry name" value="Urease, subunit C, domain 1"/>
    <property type="match status" value="1"/>
</dbReference>
<dbReference type="SUPFAM" id="SSF51338">
    <property type="entry name" value="Composite domain of metallo-dependent hydrolases"/>
    <property type="match status" value="1"/>
</dbReference>
<keyword evidence="1" id="KW-0378">Hydrolase</keyword>
<dbReference type="Pfam" id="PF01979">
    <property type="entry name" value="Amidohydro_1"/>
    <property type="match status" value="1"/>
</dbReference>
<keyword evidence="4" id="KW-1185">Reference proteome</keyword>
<dbReference type="SUPFAM" id="SSF51556">
    <property type="entry name" value="Metallo-dependent hydrolases"/>
    <property type="match status" value="1"/>
</dbReference>
<accession>A0ABN2II63</accession>
<proteinExistence type="predicted"/>
<sequence length="451" mass="48262">MDELQDDHTIVIHGGTVLTMDPRRPVAESANVVIRSGRIAAIDPRSPEELSAAADGPCEVIDAHGHAVLPGLVNAHMHSGLLRGTTEGHSLEDWIRLFIDPAHRELTPADARAAARACYAESLLAGTTSVVDLGRFGAESRDAAIETGIRLNFAPYAGSDGEGLETVSSSRAFLEAAAADPHPRIHPWVGLEHVSYADRATTDALLDLMYEFDVRFHTHTSESAEEVRSSLSRYGRTPVEELTHRGLLHERTLLAHAVHLTDSDRAAIAAAGAAVTHCPTSNLKLGSGVADVPRLHDAGITVALGSDGEKENNSLNMLAEMKLSALLRAGITGTPESTDALRTLRMGTSDGAKALGYSDIGTLTAGYRADIVCIDLHSPGMTPLFTSGPYMNVVEHIVYSASRRDVRTVLVNGEVMVRDGRLTRADIAEIQAEGTERAHHLLQRSRGHVPV</sequence>
<name>A0ABN2II63_9MICO</name>
<comment type="caution">
    <text evidence="3">The sequence shown here is derived from an EMBL/GenBank/DDBJ whole genome shotgun (WGS) entry which is preliminary data.</text>
</comment>
<evidence type="ECO:0000256" key="1">
    <source>
        <dbReference type="ARBA" id="ARBA00022801"/>
    </source>
</evidence>
<gene>
    <name evidence="3" type="ORF">GCM10009808_24380</name>
</gene>
<dbReference type="InterPro" id="IPR050287">
    <property type="entry name" value="MTA/SAH_deaminase"/>
</dbReference>
<feature type="domain" description="Amidohydrolase-related" evidence="2">
    <location>
        <begin position="68"/>
        <end position="415"/>
    </location>
</feature>
<dbReference type="PANTHER" id="PTHR43794:SF11">
    <property type="entry name" value="AMIDOHYDROLASE-RELATED DOMAIN-CONTAINING PROTEIN"/>
    <property type="match status" value="1"/>
</dbReference>
<evidence type="ECO:0000313" key="3">
    <source>
        <dbReference type="EMBL" id="GAA1705560.1"/>
    </source>
</evidence>
<dbReference type="Proteomes" id="UP001501690">
    <property type="component" value="Unassembled WGS sequence"/>
</dbReference>
<dbReference type="RefSeq" id="WP_344073018.1">
    <property type="nucleotide sequence ID" value="NZ_BAAAPL010000002.1"/>
</dbReference>
<organism evidence="3 4">
    <name type="scientific">Microbacterium sediminicola</name>
    <dbReference type="NCBI Taxonomy" id="415210"/>
    <lineage>
        <taxon>Bacteria</taxon>
        <taxon>Bacillati</taxon>
        <taxon>Actinomycetota</taxon>
        <taxon>Actinomycetes</taxon>
        <taxon>Micrococcales</taxon>
        <taxon>Microbacteriaceae</taxon>
        <taxon>Microbacterium</taxon>
    </lineage>
</organism>
<dbReference type="Gene3D" id="3.20.20.140">
    <property type="entry name" value="Metal-dependent hydrolases"/>
    <property type="match status" value="1"/>
</dbReference>
<dbReference type="InterPro" id="IPR011059">
    <property type="entry name" value="Metal-dep_hydrolase_composite"/>
</dbReference>
<dbReference type="EMBL" id="BAAAPL010000002">
    <property type="protein sequence ID" value="GAA1705560.1"/>
    <property type="molecule type" value="Genomic_DNA"/>
</dbReference>
<evidence type="ECO:0000259" key="2">
    <source>
        <dbReference type="Pfam" id="PF01979"/>
    </source>
</evidence>
<dbReference type="InterPro" id="IPR032466">
    <property type="entry name" value="Metal_Hydrolase"/>
</dbReference>
<evidence type="ECO:0000313" key="4">
    <source>
        <dbReference type="Proteomes" id="UP001501690"/>
    </source>
</evidence>
<dbReference type="InterPro" id="IPR006680">
    <property type="entry name" value="Amidohydro-rel"/>
</dbReference>
<dbReference type="PANTHER" id="PTHR43794">
    <property type="entry name" value="AMINOHYDROLASE SSNA-RELATED"/>
    <property type="match status" value="1"/>
</dbReference>
<reference evidence="3 4" key="1">
    <citation type="journal article" date="2019" name="Int. J. Syst. Evol. Microbiol.">
        <title>The Global Catalogue of Microorganisms (GCM) 10K type strain sequencing project: providing services to taxonomists for standard genome sequencing and annotation.</title>
        <authorList>
            <consortium name="The Broad Institute Genomics Platform"/>
            <consortium name="The Broad Institute Genome Sequencing Center for Infectious Disease"/>
            <person name="Wu L."/>
            <person name="Ma J."/>
        </authorList>
    </citation>
    <scope>NUCLEOTIDE SEQUENCE [LARGE SCALE GENOMIC DNA]</scope>
    <source>
        <strain evidence="3 4">JCM 15577</strain>
    </source>
</reference>
<protein>
    <submittedName>
        <fullName evidence="3">Amidohydrolase</fullName>
    </submittedName>
</protein>